<dbReference type="Gene3D" id="3.30.110.170">
    <property type="entry name" value="Protein of unknown function (DUF541), domain 1"/>
    <property type="match status" value="1"/>
</dbReference>
<feature type="chain" id="PRO_5026024628" evidence="1">
    <location>
        <begin position="20"/>
        <end position="236"/>
    </location>
</feature>
<dbReference type="InterPro" id="IPR007497">
    <property type="entry name" value="SIMPL/DUF541"/>
</dbReference>
<dbReference type="KEGG" id="ssin:G7078_00480"/>
<dbReference type="Gene3D" id="3.30.70.2970">
    <property type="entry name" value="Protein of unknown function (DUF541), domain 2"/>
    <property type="match status" value="1"/>
</dbReference>
<dbReference type="InterPro" id="IPR052022">
    <property type="entry name" value="26kDa_periplasmic_antigen"/>
</dbReference>
<dbReference type="GO" id="GO:0006974">
    <property type="term" value="P:DNA damage response"/>
    <property type="evidence" value="ECO:0007669"/>
    <property type="project" value="TreeGrafter"/>
</dbReference>
<dbReference type="PANTHER" id="PTHR34387:SF1">
    <property type="entry name" value="PERIPLASMIC IMMUNOGENIC PROTEIN"/>
    <property type="match status" value="1"/>
</dbReference>
<proteinExistence type="predicted"/>
<dbReference type="PANTHER" id="PTHR34387">
    <property type="entry name" value="SLR1258 PROTEIN"/>
    <property type="match status" value="1"/>
</dbReference>
<keyword evidence="1" id="KW-0732">Signal</keyword>
<feature type="signal peptide" evidence="1">
    <location>
        <begin position="1"/>
        <end position="19"/>
    </location>
</feature>
<protein>
    <submittedName>
        <fullName evidence="2">SIMPL domain-containing protein</fullName>
    </submittedName>
</protein>
<dbReference type="Pfam" id="PF04402">
    <property type="entry name" value="SIMPL"/>
    <property type="match status" value="1"/>
</dbReference>
<name>A0A6G7ZQG4_9SPHN</name>
<evidence type="ECO:0000313" key="2">
    <source>
        <dbReference type="EMBL" id="QIL03224.1"/>
    </source>
</evidence>
<dbReference type="Proteomes" id="UP000502502">
    <property type="component" value="Chromosome"/>
</dbReference>
<organism evidence="2 3">
    <name type="scientific">Sphingomonas sinipercae</name>
    <dbReference type="NCBI Taxonomy" id="2714944"/>
    <lineage>
        <taxon>Bacteria</taxon>
        <taxon>Pseudomonadati</taxon>
        <taxon>Pseudomonadota</taxon>
        <taxon>Alphaproteobacteria</taxon>
        <taxon>Sphingomonadales</taxon>
        <taxon>Sphingomonadaceae</taxon>
        <taxon>Sphingomonas</taxon>
    </lineage>
</organism>
<gene>
    <name evidence="2" type="ORF">G7078_00480</name>
</gene>
<dbReference type="EMBL" id="CP049871">
    <property type="protein sequence ID" value="QIL03224.1"/>
    <property type="molecule type" value="Genomic_DNA"/>
</dbReference>
<accession>A0A6G7ZQG4</accession>
<keyword evidence="3" id="KW-1185">Reference proteome</keyword>
<evidence type="ECO:0000256" key="1">
    <source>
        <dbReference type="SAM" id="SignalP"/>
    </source>
</evidence>
<dbReference type="AlphaFoldDB" id="A0A6G7ZQG4"/>
<reference evidence="2 3" key="1">
    <citation type="submission" date="2020-03" db="EMBL/GenBank/DDBJ databases">
        <title>Sphingomonas sp. nov., isolated from fish.</title>
        <authorList>
            <person name="Hyun D.-W."/>
            <person name="Bae J.-W."/>
        </authorList>
    </citation>
    <scope>NUCLEOTIDE SEQUENCE [LARGE SCALE GENOMIC DNA]</scope>
    <source>
        <strain evidence="2 3">HDW15C</strain>
    </source>
</reference>
<sequence length="236" mass="24788">MKFMALALASVALSSAAAAEAPTINQSIAGTRLDVSASGEVTRVPDIAVISAGVVTRAPTASAAIRDNATRMERVIAALRAAGIAEGDIQTTALNLNPDYRYPQNQPPQLTGYSASNQVTIRFRDVRNSGKILDTLVAQGANQINGPTLTVDKPGPALDEARAKAVAVGRARADQYARALGLRVVRVVSVSESGGHYAPPQPMAERDQMAMAASKTEIVPGEQKLQVNLAMVFELQ</sequence>
<evidence type="ECO:0000313" key="3">
    <source>
        <dbReference type="Proteomes" id="UP000502502"/>
    </source>
</evidence>